<evidence type="ECO:0000313" key="7">
    <source>
        <dbReference type="EMBL" id="SDH71272.1"/>
    </source>
</evidence>
<dbReference type="OrthoDB" id="673785at2"/>
<evidence type="ECO:0000256" key="2">
    <source>
        <dbReference type="ARBA" id="ARBA00022692"/>
    </source>
</evidence>
<name>A0A1G8EN65_9SPHI</name>
<dbReference type="Proteomes" id="UP000199643">
    <property type="component" value="Unassembled WGS sequence"/>
</dbReference>
<feature type="transmembrane region" description="Helical" evidence="5">
    <location>
        <begin position="76"/>
        <end position="99"/>
    </location>
</feature>
<evidence type="ECO:0000256" key="1">
    <source>
        <dbReference type="ARBA" id="ARBA00004141"/>
    </source>
</evidence>
<reference evidence="8" key="1">
    <citation type="submission" date="2016-10" db="EMBL/GenBank/DDBJ databases">
        <authorList>
            <person name="Varghese N."/>
            <person name="Submissions S."/>
        </authorList>
    </citation>
    <scope>NUCLEOTIDE SEQUENCE [LARGE SCALE GENOMIC DNA]</scope>
    <source>
        <strain evidence="8">DSM 17933</strain>
    </source>
</reference>
<feature type="transmembrane region" description="Helical" evidence="5">
    <location>
        <begin position="50"/>
        <end position="69"/>
    </location>
</feature>
<dbReference type="AlphaFoldDB" id="A0A1G8EN65"/>
<dbReference type="Pfam" id="PF07291">
    <property type="entry name" value="MauE"/>
    <property type="match status" value="1"/>
</dbReference>
<comment type="subcellular location">
    <subcellularLocation>
        <location evidence="1">Membrane</location>
        <topology evidence="1">Multi-pass membrane protein</topology>
    </subcellularLocation>
</comment>
<feature type="transmembrane region" description="Helical" evidence="5">
    <location>
        <begin position="12"/>
        <end position="30"/>
    </location>
</feature>
<keyword evidence="3 5" id="KW-1133">Transmembrane helix</keyword>
<feature type="domain" description="Methylamine utilisation protein MauE" evidence="6">
    <location>
        <begin position="11"/>
        <end position="133"/>
    </location>
</feature>
<dbReference type="GO" id="GO:0016020">
    <property type="term" value="C:membrane"/>
    <property type="evidence" value="ECO:0007669"/>
    <property type="project" value="UniProtKB-SubCell"/>
</dbReference>
<organism evidence="7 8">
    <name type="scientific">Pedobacter terrae</name>
    <dbReference type="NCBI Taxonomy" id="405671"/>
    <lineage>
        <taxon>Bacteria</taxon>
        <taxon>Pseudomonadati</taxon>
        <taxon>Bacteroidota</taxon>
        <taxon>Sphingobacteriia</taxon>
        <taxon>Sphingobacteriales</taxon>
        <taxon>Sphingobacteriaceae</taxon>
        <taxon>Pedobacter</taxon>
    </lineage>
</organism>
<proteinExistence type="predicted"/>
<dbReference type="RefSeq" id="WP_090505173.1">
    <property type="nucleotide sequence ID" value="NZ_FNCH01000042.1"/>
</dbReference>
<feature type="transmembrane region" description="Helical" evidence="5">
    <location>
        <begin position="119"/>
        <end position="137"/>
    </location>
</feature>
<dbReference type="STRING" id="405671.SAMN05421827_1425"/>
<evidence type="ECO:0000256" key="5">
    <source>
        <dbReference type="SAM" id="Phobius"/>
    </source>
</evidence>
<dbReference type="InterPro" id="IPR009908">
    <property type="entry name" value="Methylamine_util_MauE"/>
</dbReference>
<keyword evidence="4 5" id="KW-0472">Membrane</keyword>
<dbReference type="EMBL" id="FNCH01000042">
    <property type="protein sequence ID" value="SDH71272.1"/>
    <property type="molecule type" value="Genomic_DNA"/>
</dbReference>
<evidence type="ECO:0000256" key="3">
    <source>
        <dbReference type="ARBA" id="ARBA00022989"/>
    </source>
</evidence>
<evidence type="ECO:0000256" key="4">
    <source>
        <dbReference type="ARBA" id="ARBA00023136"/>
    </source>
</evidence>
<evidence type="ECO:0000259" key="6">
    <source>
        <dbReference type="Pfam" id="PF07291"/>
    </source>
</evidence>
<dbReference type="GO" id="GO:0030416">
    <property type="term" value="P:methylamine metabolic process"/>
    <property type="evidence" value="ECO:0007669"/>
    <property type="project" value="InterPro"/>
</dbReference>
<protein>
    <recommendedName>
        <fullName evidence="6">Methylamine utilisation protein MauE domain-containing protein</fullName>
    </recommendedName>
</protein>
<sequence length="145" mass="15803">MKVNLSKNTYQAGYILLIILWGTTSASKLGDMHGFKTELAKQAFSGQFSAFLLIAVPAAELATATLLAFTKTRLYGLIASLLLITAFTVYTALVLAGYFNKVPCSCGGVLKWLGWKAHLVFNLVFTAITLTTLIIHLKREVGDKE</sequence>
<gene>
    <name evidence="7" type="ORF">SAMN05421827_1425</name>
</gene>
<keyword evidence="8" id="KW-1185">Reference proteome</keyword>
<accession>A0A1G8EN65</accession>
<keyword evidence="2 5" id="KW-0812">Transmembrane</keyword>
<evidence type="ECO:0000313" key="8">
    <source>
        <dbReference type="Proteomes" id="UP000199643"/>
    </source>
</evidence>